<sequence>MKNRQSYTIKHAIQCLNTLVLRNFFSMPKGILQHISDPKDIRTLELVDLIQLAQELREFIIDIVATKEGHLGASLGVVELTIALHYVFNTPKDKLIWDVGHQAYGHKILTGRREIFNTNRQLGGISGFPKRSESLYDDFGTGHSSTSISAILGMALATQIKGIKNMQHIAVIGDASIASGMAFEGLNHAGDTNANILIILNDNAIGIDPSVGALKKYLTNVKKGTAKDENIFECLNFNYTGPMDGHDLVALIKELKRLKDIEGPKLLHIITTKGKGLQKAEENQVVYHAPGKFNKETGDLWPKTSEIQPPKYQDVFGHTLVELAENNEKIVGITPAMPTGSSLKYMMEQLPERAFDVGIAEQHAVTMAGGMAAEGLVPFCNIYSTFLQRAYDQIIHDVALQNLPVIFCLDRAGLVGQDGATHHGIYDMAYLRCIPNLIIFAPLNEIELRNIMFTAQLGLGHPIAIRYPRGRGVTLDWKQKFNKIPIGISQELKKGTKIAVLSIGHIGNMVSDLLKDVNERDQIGHYNMRFVKPLDTLMLQKIFSTYESVITIEDGCKMGGFGSAILEYANEIHSFVPIKIFGIEDVFIEQGTVEELHKISKIDISTLKNYINNLLNTD</sequence>
<dbReference type="SUPFAM" id="SSF52922">
    <property type="entry name" value="TK C-terminal domain-like"/>
    <property type="match status" value="1"/>
</dbReference>
<dbReference type="SMART" id="SM00861">
    <property type="entry name" value="Transket_pyr"/>
    <property type="match status" value="1"/>
</dbReference>
<evidence type="ECO:0000256" key="1">
    <source>
        <dbReference type="ARBA" id="ARBA00004980"/>
    </source>
</evidence>
<feature type="binding site" evidence="10">
    <location>
        <position position="203"/>
    </location>
    <ligand>
        <name>Mg(2+)</name>
        <dbReference type="ChEBI" id="CHEBI:18420"/>
    </ligand>
</feature>
<dbReference type="PROSITE" id="PS00802">
    <property type="entry name" value="TRANSKETOLASE_2"/>
    <property type="match status" value="1"/>
</dbReference>
<gene>
    <name evidence="10" type="primary">dxs</name>
    <name evidence="12" type="ORF">AREALGSMS7_01580</name>
</gene>
<comment type="cofactor">
    <cofactor evidence="10">
        <name>Mg(2+)</name>
        <dbReference type="ChEBI" id="CHEBI:18420"/>
    </cofactor>
    <text evidence="10">Binds 1 Mg(2+) ion per subunit.</text>
</comment>
<keyword evidence="5 10" id="KW-0479">Metal-binding</keyword>
<feature type="binding site" evidence="10">
    <location>
        <begin position="175"/>
        <end position="176"/>
    </location>
    <ligand>
        <name>thiamine diphosphate</name>
        <dbReference type="ChEBI" id="CHEBI:58937"/>
    </ligand>
</feature>
<comment type="subunit">
    <text evidence="3 10">Homodimer.</text>
</comment>
<evidence type="ECO:0000256" key="10">
    <source>
        <dbReference type="HAMAP-Rule" id="MF_00315"/>
    </source>
</evidence>
<dbReference type="InterPro" id="IPR005475">
    <property type="entry name" value="Transketolase-like_Pyr-bd"/>
</dbReference>
<evidence type="ECO:0000256" key="9">
    <source>
        <dbReference type="ARBA" id="ARBA00023229"/>
    </source>
</evidence>
<comment type="catalytic activity">
    <reaction evidence="10">
        <text>D-glyceraldehyde 3-phosphate + pyruvate + H(+) = 1-deoxy-D-xylulose 5-phosphate + CO2</text>
        <dbReference type="Rhea" id="RHEA:12605"/>
        <dbReference type="ChEBI" id="CHEBI:15361"/>
        <dbReference type="ChEBI" id="CHEBI:15378"/>
        <dbReference type="ChEBI" id="CHEBI:16526"/>
        <dbReference type="ChEBI" id="CHEBI:57792"/>
        <dbReference type="ChEBI" id="CHEBI:59776"/>
        <dbReference type="EC" id="2.2.1.7"/>
    </reaction>
</comment>
<dbReference type="GO" id="GO:0008661">
    <property type="term" value="F:1-deoxy-D-xylulose-5-phosphate synthase activity"/>
    <property type="evidence" value="ECO:0007669"/>
    <property type="project" value="UniProtKB-UniRule"/>
</dbReference>
<keyword evidence="7 10" id="KW-0784">Thiamine biosynthesis</keyword>
<dbReference type="GO" id="GO:0005829">
    <property type="term" value="C:cytosol"/>
    <property type="evidence" value="ECO:0007669"/>
    <property type="project" value="TreeGrafter"/>
</dbReference>
<dbReference type="PANTHER" id="PTHR43322">
    <property type="entry name" value="1-D-DEOXYXYLULOSE 5-PHOSPHATE SYNTHASE-RELATED"/>
    <property type="match status" value="1"/>
</dbReference>
<feature type="binding site" evidence="10">
    <location>
        <position position="203"/>
    </location>
    <ligand>
        <name>thiamine diphosphate</name>
        <dbReference type="ChEBI" id="CHEBI:58937"/>
    </ligand>
</feature>
<comment type="cofactor">
    <cofactor evidence="10">
        <name>thiamine diphosphate</name>
        <dbReference type="ChEBI" id="CHEBI:58937"/>
    </cofactor>
    <text evidence="10">Binds 1 thiamine pyrophosphate per subunit.</text>
</comment>
<dbReference type="KEGG" id="aalg:AREALGSMS7_01580"/>
<dbReference type="AlphaFoldDB" id="A0A221UUW5"/>
<dbReference type="EC" id="2.2.1.7" evidence="10"/>
<dbReference type="eggNOG" id="COG1154">
    <property type="taxonomic scope" value="Bacteria"/>
</dbReference>
<feature type="domain" description="Transketolase-like pyrimidine-binding" evidence="11">
    <location>
        <begin position="310"/>
        <end position="475"/>
    </location>
</feature>
<dbReference type="PANTHER" id="PTHR43322:SF5">
    <property type="entry name" value="1-DEOXY-D-XYLULOSE-5-PHOSPHATE SYNTHASE, CHLOROPLASTIC"/>
    <property type="match status" value="1"/>
</dbReference>
<comment type="function">
    <text evidence="10">Catalyzes the acyloin condensation reaction between C atoms 2 and 3 of pyruvate and glyceraldehyde 3-phosphate to yield 1-deoxy-D-xylulose-5-phosphate (DXP).</text>
</comment>
<keyword evidence="6 10" id="KW-0460">Magnesium</keyword>
<feature type="binding site" evidence="10">
    <location>
        <begin position="142"/>
        <end position="144"/>
    </location>
    <ligand>
        <name>thiamine diphosphate</name>
        <dbReference type="ChEBI" id="CHEBI:58937"/>
    </ligand>
</feature>
<accession>A0A221UUW5</accession>
<keyword evidence="4 10" id="KW-0808">Transferase</keyword>
<evidence type="ECO:0000313" key="13">
    <source>
        <dbReference type="Proteomes" id="UP000204551"/>
    </source>
</evidence>
<dbReference type="FunFam" id="3.40.50.970:FF:000005">
    <property type="entry name" value="1-deoxy-D-xylulose-5-phosphate synthase"/>
    <property type="match status" value="1"/>
</dbReference>
<feature type="binding site" evidence="10">
    <location>
        <position position="174"/>
    </location>
    <ligand>
        <name>Mg(2+)</name>
        <dbReference type="ChEBI" id="CHEBI:18420"/>
    </ligand>
</feature>
<dbReference type="InterPro" id="IPR029061">
    <property type="entry name" value="THDP-binding"/>
</dbReference>
<evidence type="ECO:0000256" key="6">
    <source>
        <dbReference type="ARBA" id="ARBA00022842"/>
    </source>
</evidence>
<dbReference type="GO" id="GO:0019288">
    <property type="term" value="P:isopentenyl diphosphate biosynthetic process, methylerythritol 4-phosphate pathway"/>
    <property type="evidence" value="ECO:0007669"/>
    <property type="project" value="TreeGrafter"/>
</dbReference>
<dbReference type="GO" id="GO:0009228">
    <property type="term" value="P:thiamine biosynthetic process"/>
    <property type="evidence" value="ECO:0007669"/>
    <property type="project" value="UniProtKB-UniRule"/>
</dbReference>
<dbReference type="NCBIfam" id="NF003933">
    <property type="entry name" value="PRK05444.2-2"/>
    <property type="match status" value="1"/>
</dbReference>
<evidence type="ECO:0000313" key="12">
    <source>
        <dbReference type="EMBL" id="ASO05050.1"/>
    </source>
</evidence>
<reference evidence="12 13" key="1">
    <citation type="submission" date="2017-07" db="EMBL/GenBank/DDBJ databases">
        <title>Genome Sequence of Arenibacter algicola Strain SMS7 Isolated from a culture of the Diatom Skeletonema marinoi.</title>
        <authorList>
            <person name="Topel M."/>
            <person name="Pinder M.I.M."/>
            <person name="Johansson O.N."/>
            <person name="Kourtchenko O."/>
            <person name="Godhe A."/>
            <person name="Clarke A.K."/>
        </authorList>
    </citation>
    <scope>NUCLEOTIDE SEQUENCE [LARGE SCALE GENOMIC DNA]</scope>
    <source>
        <strain evidence="12 13">SMS7</strain>
    </source>
</reference>
<dbReference type="Pfam" id="PF02780">
    <property type="entry name" value="Transketolase_C"/>
    <property type="match status" value="1"/>
</dbReference>
<evidence type="ECO:0000256" key="7">
    <source>
        <dbReference type="ARBA" id="ARBA00022977"/>
    </source>
</evidence>
<dbReference type="STRING" id="616991.GCA_000733925_00006"/>
<dbReference type="Gene3D" id="3.40.50.970">
    <property type="match status" value="2"/>
</dbReference>
<comment type="similarity">
    <text evidence="2 10">Belongs to the transketolase family. DXPS subfamily.</text>
</comment>
<keyword evidence="9 10" id="KW-0414">Isoprene biosynthesis</keyword>
<dbReference type="HAMAP" id="MF_00315">
    <property type="entry name" value="DXP_synth"/>
    <property type="match status" value="1"/>
</dbReference>
<dbReference type="GO" id="GO:0030976">
    <property type="term" value="F:thiamine pyrophosphate binding"/>
    <property type="evidence" value="ECO:0007669"/>
    <property type="project" value="UniProtKB-UniRule"/>
</dbReference>
<proteinExistence type="inferred from homology"/>
<dbReference type="InterPro" id="IPR005477">
    <property type="entry name" value="Dxylulose-5-P_synthase"/>
</dbReference>
<protein>
    <recommendedName>
        <fullName evidence="10">1-deoxy-D-xylulose-5-phosphate synthase</fullName>
        <ecNumber evidence="10">2.2.1.7</ecNumber>
    </recommendedName>
    <alternativeName>
        <fullName evidence="10">1-deoxyxylulose-5-phosphate synthase</fullName>
        <shortName evidence="10">DXP synthase</shortName>
        <shortName evidence="10">DXPS</shortName>
    </alternativeName>
</protein>
<evidence type="ECO:0000259" key="11">
    <source>
        <dbReference type="SMART" id="SM00861"/>
    </source>
</evidence>
<dbReference type="Gene3D" id="3.40.50.920">
    <property type="match status" value="1"/>
</dbReference>
<comment type="pathway">
    <text evidence="1 10">Metabolic intermediate biosynthesis; 1-deoxy-D-xylulose 5-phosphate biosynthesis; 1-deoxy-D-xylulose 5-phosphate from D-glyceraldehyde 3-phosphate and pyruvate: step 1/1.</text>
</comment>
<dbReference type="CDD" id="cd02007">
    <property type="entry name" value="TPP_DXS"/>
    <property type="match status" value="1"/>
</dbReference>
<name>A0A221UUW5_9FLAO</name>
<dbReference type="InterPro" id="IPR009014">
    <property type="entry name" value="Transketo_C/PFOR_II"/>
</dbReference>
<feature type="binding site" evidence="10">
    <location>
        <position position="101"/>
    </location>
    <ligand>
        <name>thiamine diphosphate</name>
        <dbReference type="ChEBI" id="CHEBI:58937"/>
    </ligand>
</feature>
<dbReference type="Proteomes" id="UP000204551">
    <property type="component" value="Chromosome"/>
</dbReference>
<evidence type="ECO:0000256" key="8">
    <source>
        <dbReference type="ARBA" id="ARBA00023052"/>
    </source>
</evidence>
<dbReference type="CDD" id="cd07033">
    <property type="entry name" value="TPP_PYR_DXS_TK_like"/>
    <property type="match status" value="1"/>
</dbReference>
<dbReference type="FunFam" id="3.40.50.970:FF:000010">
    <property type="entry name" value="1-deoxy-D-xylulose-5-phosphate synthase"/>
    <property type="match status" value="1"/>
</dbReference>
<dbReference type="SUPFAM" id="SSF52518">
    <property type="entry name" value="Thiamin diphosphate-binding fold (THDP-binding)"/>
    <property type="match status" value="2"/>
</dbReference>
<evidence type="ECO:0000256" key="4">
    <source>
        <dbReference type="ARBA" id="ARBA00022679"/>
    </source>
</evidence>
<keyword evidence="8 10" id="KW-0786">Thiamine pyrophosphate</keyword>
<feature type="binding site" evidence="10">
    <location>
        <position position="361"/>
    </location>
    <ligand>
        <name>thiamine diphosphate</name>
        <dbReference type="ChEBI" id="CHEBI:58937"/>
    </ligand>
</feature>
<dbReference type="GO" id="GO:0000287">
    <property type="term" value="F:magnesium ion binding"/>
    <property type="evidence" value="ECO:0007669"/>
    <property type="project" value="UniProtKB-UniRule"/>
</dbReference>
<organism evidence="12 13">
    <name type="scientific">Arenibacter algicola</name>
    <dbReference type="NCBI Taxonomy" id="616991"/>
    <lineage>
        <taxon>Bacteria</taxon>
        <taxon>Pseudomonadati</taxon>
        <taxon>Bacteroidota</taxon>
        <taxon>Flavobacteriia</taxon>
        <taxon>Flavobacteriales</taxon>
        <taxon>Flavobacteriaceae</taxon>
        <taxon>Arenibacter</taxon>
    </lineage>
</organism>
<dbReference type="EMBL" id="CP022515">
    <property type="protein sequence ID" value="ASO05050.1"/>
    <property type="molecule type" value="Genomic_DNA"/>
</dbReference>
<dbReference type="InterPro" id="IPR020826">
    <property type="entry name" value="Transketolase_BS"/>
</dbReference>
<dbReference type="GO" id="GO:0016114">
    <property type="term" value="P:terpenoid biosynthetic process"/>
    <property type="evidence" value="ECO:0007669"/>
    <property type="project" value="UniProtKB-UniRule"/>
</dbReference>
<dbReference type="Pfam" id="PF13292">
    <property type="entry name" value="DXP_synthase_N"/>
    <property type="match status" value="1"/>
</dbReference>
<evidence type="ECO:0000256" key="5">
    <source>
        <dbReference type="ARBA" id="ARBA00022723"/>
    </source>
</evidence>
<evidence type="ECO:0000256" key="2">
    <source>
        <dbReference type="ARBA" id="ARBA00011081"/>
    </source>
</evidence>
<comment type="caution">
    <text evidence="10">Lacks conserved residue(s) required for the propagation of feature annotation.</text>
</comment>
<evidence type="ECO:0000256" key="3">
    <source>
        <dbReference type="ARBA" id="ARBA00011738"/>
    </source>
</evidence>
<dbReference type="InterPro" id="IPR033248">
    <property type="entry name" value="Transketolase_C"/>
</dbReference>
<dbReference type="Pfam" id="PF02779">
    <property type="entry name" value="Transket_pyr"/>
    <property type="match status" value="1"/>
</dbReference>
<dbReference type="UniPathway" id="UPA00064">
    <property type="reaction ID" value="UER00091"/>
</dbReference>